<proteinExistence type="predicted"/>
<protein>
    <submittedName>
        <fullName evidence="1">Uncharacterized protein</fullName>
    </submittedName>
</protein>
<dbReference type="EnsemblMetazoa" id="GPPI023418-RA">
    <property type="protein sequence ID" value="GPPI023418-PA"/>
    <property type="gene ID" value="GPPI023418"/>
</dbReference>
<dbReference type="Proteomes" id="UP000092460">
    <property type="component" value="Unassembled WGS sequence"/>
</dbReference>
<reference evidence="2" key="1">
    <citation type="submission" date="2015-01" db="EMBL/GenBank/DDBJ databases">
        <authorList>
            <person name="Aksoy S."/>
            <person name="Warren W."/>
            <person name="Wilson R.K."/>
        </authorList>
    </citation>
    <scope>NUCLEOTIDE SEQUENCE [LARGE SCALE GENOMIC DNA]</scope>
    <source>
        <strain evidence="2">IAEA</strain>
    </source>
</reference>
<sequence length="117" mass="12362">MKKHQKPSQMGSLKLMPNVAISRTITIITTTPANATTNTITSCTPILITTTATSRTTTLITTTTTATTSANCLTNTIPIPIITTITAATISPCYSAKPAKQGFLKNAYADITNTKDQ</sequence>
<keyword evidence="2" id="KW-1185">Reference proteome</keyword>
<dbReference type="AlphaFoldDB" id="A0A1B0B9V8"/>
<accession>A0A1B0B9V8</accession>
<dbReference type="VEuPathDB" id="VectorBase:GPPI023418"/>
<dbReference type="EMBL" id="JXJN01010621">
    <property type="status" value="NOT_ANNOTATED_CDS"/>
    <property type="molecule type" value="Genomic_DNA"/>
</dbReference>
<name>A0A1B0B9V8_9MUSC</name>
<evidence type="ECO:0000313" key="1">
    <source>
        <dbReference type="EnsemblMetazoa" id="GPPI023418-PA"/>
    </source>
</evidence>
<reference evidence="1" key="2">
    <citation type="submission" date="2020-05" db="UniProtKB">
        <authorList>
            <consortium name="EnsemblMetazoa"/>
        </authorList>
    </citation>
    <scope>IDENTIFICATION</scope>
    <source>
        <strain evidence="1">IAEA</strain>
    </source>
</reference>
<dbReference type="EMBL" id="JXJN01010620">
    <property type="status" value="NOT_ANNOTATED_CDS"/>
    <property type="molecule type" value="Genomic_DNA"/>
</dbReference>
<evidence type="ECO:0000313" key="2">
    <source>
        <dbReference type="Proteomes" id="UP000092460"/>
    </source>
</evidence>
<organism evidence="1 2">
    <name type="scientific">Glossina palpalis gambiensis</name>
    <dbReference type="NCBI Taxonomy" id="67801"/>
    <lineage>
        <taxon>Eukaryota</taxon>
        <taxon>Metazoa</taxon>
        <taxon>Ecdysozoa</taxon>
        <taxon>Arthropoda</taxon>
        <taxon>Hexapoda</taxon>
        <taxon>Insecta</taxon>
        <taxon>Pterygota</taxon>
        <taxon>Neoptera</taxon>
        <taxon>Endopterygota</taxon>
        <taxon>Diptera</taxon>
        <taxon>Brachycera</taxon>
        <taxon>Muscomorpha</taxon>
        <taxon>Hippoboscoidea</taxon>
        <taxon>Glossinidae</taxon>
        <taxon>Glossina</taxon>
    </lineage>
</organism>